<name>A0A0G1JK65_9BACT</name>
<dbReference type="GO" id="GO:0000105">
    <property type="term" value="P:L-histidine biosynthetic process"/>
    <property type="evidence" value="ECO:0007669"/>
    <property type="project" value="UniProtKB-KW"/>
</dbReference>
<dbReference type="GO" id="GO:0035999">
    <property type="term" value="P:tetrahydrofolate interconversion"/>
    <property type="evidence" value="ECO:0007669"/>
    <property type="project" value="UniProtKB-UniRule"/>
</dbReference>
<evidence type="ECO:0000256" key="10">
    <source>
        <dbReference type="ARBA" id="ARBA00023268"/>
    </source>
</evidence>
<reference evidence="14 15" key="1">
    <citation type="journal article" date="2015" name="Nature">
        <title>rRNA introns, odd ribosomes, and small enigmatic genomes across a large radiation of phyla.</title>
        <authorList>
            <person name="Brown C.T."/>
            <person name="Hug L.A."/>
            <person name="Thomas B.C."/>
            <person name="Sharon I."/>
            <person name="Castelle C.J."/>
            <person name="Singh A."/>
            <person name="Wilkins M.J."/>
            <person name="Williams K.H."/>
            <person name="Banfield J.F."/>
        </authorList>
    </citation>
    <scope>NUCLEOTIDE SEQUENCE [LARGE SCALE GENOMIC DNA]</scope>
</reference>
<comment type="catalytic activity">
    <reaction evidence="11">
        <text>(6R)-5,10-methenyltetrahydrofolate + H2O = (6R)-10-formyltetrahydrofolate + H(+)</text>
        <dbReference type="Rhea" id="RHEA:23700"/>
        <dbReference type="ChEBI" id="CHEBI:15377"/>
        <dbReference type="ChEBI" id="CHEBI:15378"/>
        <dbReference type="ChEBI" id="CHEBI:57455"/>
        <dbReference type="ChEBI" id="CHEBI:195366"/>
        <dbReference type="EC" id="3.5.4.9"/>
    </reaction>
</comment>
<evidence type="ECO:0000256" key="1">
    <source>
        <dbReference type="ARBA" id="ARBA00004777"/>
    </source>
</evidence>
<dbReference type="GO" id="GO:0009086">
    <property type="term" value="P:methionine biosynthetic process"/>
    <property type="evidence" value="ECO:0007669"/>
    <property type="project" value="UniProtKB-KW"/>
</dbReference>
<evidence type="ECO:0000256" key="11">
    <source>
        <dbReference type="HAMAP-Rule" id="MF_01576"/>
    </source>
</evidence>
<dbReference type="Gene3D" id="3.40.50.720">
    <property type="entry name" value="NAD(P)-binding Rossmann-like Domain"/>
    <property type="match status" value="1"/>
</dbReference>
<keyword evidence="8 11" id="KW-0368">Histidine biosynthesis</keyword>
<proteinExistence type="inferred from homology"/>
<dbReference type="InterPro" id="IPR036291">
    <property type="entry name" value="NAD(P)-bd_dom_sf"/>
</dbReference>
<feature type="domain" description="Tetrahydrofolate dehydrogenase/cyclohydrolase catalytic" evidence="12">
    <location>
        <begin position="4"/>
        <end position="114"/>
    </location>
</feature>
<dbReference type="PRINTS" id="PR00085">
    <property type="entry name" value="THFDHDRGNASE"/>
</dbReference>
<comment type="pathway">
    <text evidence="1 11">One-carbon metabolism; tetrahydrofolate interconversion.</text>
</comment>
<keyword evidence="10 11" id="KW-0511">Multifunctional enzyme</keyword>
<dbReference type="InterPro" id="IPR020867">
    <property type="entry name" value="THF_DH/CycHdrlase_CS"/>
</dbReference>
<dbReference type="InterPro" id="IPR020631">
    <property type="entry name" value="THF_DH/CycHdrlase_NAD-bd_dom"/>
</dbReference>
<dbReference type="Pfam" id="PF02882">
    <property type="entry name" value="THF_DHG_CYH_C"/>
    <property type="match status" value="1"/>
</dbReference>
<feature type="domain" description="Tetrahydrofolate dehydrogenase/cyclohydrolase NAD(P)-binding" evidence="13">
    <location>
        <begin position="137"/>
        <end position="271"/>
    </location>
</feature>
<comment type="subunit">
    <text evidence="2 11">Homodimer.</text>
</comment>
<evidence type="ECO:0000256" key="3">
    <source>
        <dbReference type="ARBA" id="ARBA00022563"/>
    </source>
</evidence>
<dbReference type="EC" id="3.5.4.9" evidence="11"/>
<dbReference type="GO" id="GO:0006164">
    <property type="term" value="P:purine nucleotide biosynthetic process"/>
    <property type="evidence" value="ECO:0007669"/>
    <property type="project" value="UniProtKB-KW"/>
</dbReference>
<dbReference type="PANTHER" id="PTHR48099:SF5">
    <property type="entry name" value="C-1-TETRAHYDROFOLATE SYNTHASE, CYTOPLASMIC"/>
    <property type="match status" value="1"/>
</dbReference>
<dbReference type="HAMAP" id="MF_01576">
    <property type="entry name" value="THF_DHG_CYH"/>
    <property type="match status" value="1"/>
</dbReference>
<evidence type="ECO:0000259" key="13">
    <source>
        <dbReference type="Pfam" id="PF02882"/>
    </source>
</evidence>
<organism evidence="14 15">
    <name type="scientific">Candidatus Uhrbacteria bacterium GW2011_GWF2_44_350</name>
    <dbReference type="NCBI Taxonomy" id="1619000"/>
    <lineage>
        <taxon>Bacteria</taxon>
        <taxon>Candidatus Uhriibacteriota</taxon>
    </lineage>
</organism>
<keyword evidence="9 11" id="KW-0486">Methionine biosynthesis</keyword>
<comment type="caution">
    <text evidence="11">Lacks conserved residue(s) required for the propagation of feature annotation.</text>
</comment>
<comment type="function">
    <text evidence="11">Catalyzes the oxidation of 5,10-methylenetetrahydrofolate to 5,10-methenyltetrahydrofolate and then the hydrolysis of 5,10-methenyltetrahydrofolate to 10-formyltetrahydrofolate.</text>
</comment>
<dbReference type="GO" id="GO:0004477">
    <property type="term" value="F:methenyltetrahydrofolate cyclohydrolase activity"/>
    <property type="evidence" value="ECO:0007669"/>
    <property type="project" value="UniProtKB-UniRule"/>
</dbReference>
<dbReference type="EC" id="1.5.1.5" evidence="11"/>
<evidence type="ECO:0000313" key="15">
    <source>
        <dbReference type="Proteomes" id="UP000034154"/>
    </source>
</evidence>
<comment type="similarity">
    <text evidence="11">Belongs to the tetrahydrofolate dehydrogenase/cyclohydrolase family.</text>
</comment>
<dbReference type="SUPFAM" id="SSF51735">
    <property type="entry name" value="NAD(P)-binding Rossmann-fold domains"/>
    <property type="match status" value="1"/>
</dbReference>
<dbReference type="PROSITE" id="PS00767">
    <property type="entry name" value="THF_DHG_CYH_2"/>
    <property type="match status" value="1"/>
</dbReference>
<keyword evidence="5 11" id="KW-0378">Hydrolase</keyword>
<dbReference type="GO" id="GO:0005829">
    <property type="term" value="C:cytosol"/>
    <property type="evidence" value="ECO:0007669"/>
    <property type="project" value="TreeGrafter"/>
</dbReference>
<dbReference type="PATRIC" id="fig|1619000.3.peg.200"/>
<comment type="catalytic activity">
    <reaction evidence="11">
        <text>(6R)-5,10-methylene-5,6,7,8-tetrahydrofolate + NADP(+) = (6R)-5,10-methenyltetrahydrofolate + NADPH</text>
        <dbReference type="Rhea" id="RHEA:22812"/>
        <dbReference type="ChEBI" id="CHEBI:15636"/>
        <dbReference type="ChEBI" id="CHEBI:57455"/>
        <dbReference type="ChEBI" id="CHEBI:57783"/>
        <dbReference type="ChEBI" id="CHEBI:58349"/>
        <dbReference type="EC" id="1.5.1.5"/>
    </reaction>
</comment>
<dbReference type="InterPro" id="IPR046346">
    <property type="entry name" value="Aminoacid_DH-like_N_sf"/>
</dbReference>
<gene>
    <name evidence="11" type="primary">folD</name>
    <name evidence="14" type="ORF">UW63_C0009G0014</name>
</gene>
<evidence type="ECO:0000256" key="4">
    <source>
        <dbReference type="ARBA" id="ARBA00022755"/>
    </source>
</evidence>
<keyword evidence="3 11" id="KW-0554">One-carbon metabolism</keyword>
<feature type="binding site" evidence="11">
    <location>
        <position position="224"/>
    </location>
    <ligand>
        <name>NADP(+)</name>
        <dbReference type="ChEBI" id="CHEBI:58349"/>
    </ligand>
</feature>
<dbReference type="CDD" id="cd01080">
    <property type="entry name" value="NAD_bind_m-THF_DH_Cyclohyd"/>
    <property type="match status" value="1"/>
</dbReference>
<dbReference type="PANTHER" id="PTHR48099">
    <property type="entry name" value="C-1-TETRAHYDROFOLATE SYNTHASE, CYTOPLASMIC-RELATED"/>
    <property type="match status" value="1"/>
</dbReference>
<dbReference type="GO" id="GO:0004488">
    <property type="term" value="F:methylenetetrahydrofolate dehydrogenase (NADP+) activity"/>
    <property type="evidence" value="ECO:0007669"/>
    <property type="project" value="UniProtKB-UniRule"/>
</dbReference>
<dbReference type="InterPro" id="IPR000672">
    <property type="entry name" value="THF_DH/CycHdrlase"/>
</dbReference>
<keyword evidence="6 11" id="KW-0521">NADP</keyword>
<dbReference type="EMBL" id="LCJB01000009">
    <property type="protein sequence ID" value="KKT71745.1"/>
    <property type="molecule type" value="Genomic_DNA"/>
</dbReference>
<accession>A0A0G1JK65</accession>
<keyword evidence="7 11" id="KW-0560">Oxidoreductase</keyword>
<dbReference type="SUPFAM" id="SSF53223">
    <property type="entry name" value="Aminoacid dehydrogenase-like, N-terminal domain"/>
    <property type="match status" value="1"/>
</dbReference>
<dbReference type="AlphaFoldDB" id="A0A0G1JK65"/>
<evidence type="ECO:0000256" key="8">
    <source>
        <dbReference type="ARBA" id="ARBA00023102"/>
    </source>
</evidence>
<dbReference type="UniPathway" id="UPA00193"/>
<dbReference type="FunFam" id="3.40.50.10860:FF:000005">
    <property type="entry name" value="C-1-tetrahydrofolate synthase, cytoplasmic, putative"/>
    <property type="match status" value="1"/>
</dbReference>
<comment type="caution">
    <text evidence="14">The sequence shown here is derived from an EMBL/GenBank/DDBJ whole genome shotgun (WGS) entry which is preliminary data.</text>
</comment>
<dbReference type="Pfam" id="PF00763">
    <property type="entry name" value="THF_DHG_CYH"/>
    <property type="match status" value="1"/>
</dbReference>
<keyword evidence="4 11" id="KW-0658">Purine biosynthesis</keyword>
<dbReference type="Gene3D" id="3.40.50.10860">
    <property type="entry name" value="Leucine Dehydrogenase, chain A, domain 1"/>
    <property type="match status" value="1"/>
</dbReference>
<evidence type="ECO:0000256" key="6">
    <source>
        <dbReference type="ARBA" id="ARBA00022857"/>
    </source>
</evidence>
<evidence type="ECO:0000256" key="7">
    <source>
        <dbReference type="ARBA" id="ARBA00023002"/>
    </source>
</evidence>
<evidence type="ECO:0000256" key="2">
    <source>
        <dbReference type="ARBA" id="ARBA00011738"/>
    </source>
</evidence>
<dbReference type="Proteomes" id="UP000034154">
    <property type="component" value="Unassembled WGS sequence"/>
</dbReference>
<sequence>MQLLNGKIIARQTRANIRDRILHLPENPGLAIILVGEDPASHLYVALKEKACEEVGINFEKYVFPISVSEEEILEKIETLNSREDINGILLQLPLPQQNADKLIAAITPKKDVDGFHPENLKKLETGESCPISPVVLGTLRLLDETQESFSEKKAVLVMSQIFARPFKAMLARYNILTEVVADSDPALAEKTKSGDIVITAVGKPNLITGEMIKPGAIIIDIGTTKVGKKTVGDVQQESVRQIAGWLTPVPGGVGPMTVAMLARNVVEAFLHKDKPPTLAPKN</sequence>
<evidence type="ECO:0000256" key="9">
    <source>
        <dbReference type="ARBA" id="ARBA00023167"/>
    </source>
</evidence>
<evidence type="ECO:0000256" key="5">
    <source>
        <dbReference type="ARBA" id="ARBA00022801"/>
    </source>
</evidence>
<evidence type="ECO:0000313" key="14">
    <source>
        <dbReference type="EMBL" id="KKT71745.1"/>
    </source>
</evidence>
<keyword evidence="11" id="KW-0028">Amino-acid biosynthesis</keyword>
<evidence type="ECO:0000259" key="12">
    <source>
        <dbReference type="Pfam" id="PF00763"/>
    </source>
</evidence>
<protein>
    <recommendedName>
        <fullName evidence="11">Bifunctional protein FolD</fullName>
    </recommendedName>
    <domain>
        <recommendedName>
            <fullName evidence="11">Methylenetetrahydrofolate dehydrogenase</fullName>
            <ecNumber evidence="11">1.5.1.5</ecNumber>
        </recommendedName>
    </domain>
    <domain>
        <recommendedName>
            <fullName evidence="11">Methenyltetrahydrofolate cyclohydrolase</fullName>
            <ecNumber evidence="11">3.5.4.9</ecNumber>
        </recommendedName>
    </domain>
</protein>
<dbReference type="InterPro" id="IPR020630">
    <property type="entry name" value="THF_DH/CycHdrlase_cat_dom"/>
</dbReference>